<proteinExistence type="predicted"/>
<reference evidence="1" key="1">
    <citation type="submission" date="2020-05" db="EMBL/GenBank/DDBJ databases">
        <authorList>
            <person name="Chiriac C."/>
            <person name="Salcher M."/>
            <person name="Ghai R."/>
            <person name="Kavagutti S V."/>
        </authorList>
    </citation>
    <scope>NUCLEOTIDE SEQUENCE</scope>
</reference>
<protein>
    <submittedName>
        <fullName evidence="1">Uncharacterized protein</fullName>
    </submittedName>
</protein>
<sequence length="59" mass="6946">MSYCRFRNTLLEMQACLEEAEQNSTLEDMDLSEEEMAAFKELGNVCHNFLNEWRPLTRG</sequence>
<accession>A0A6J5T965</accession>
<gene>
    <name evidence="1" type="ORF">UFOVP67_41</name>
</gene>
<evidence type="ECO:0000313" key="1">
    <source>
        <dbReference type="EMBL" id="CAB4241302.1"/>
    </source>
</evidence>
<organism evidence="1">
    <name type="scientific">uncultured Caudovirales phage</name>
    <dbReference type="NCBI Taxonomy" id="2100421"/>
    <lineage>
        <taxon>Viruses</taxon>
        <taxon>Duplodnaviria</taxon>
        <taxon>Heunggongvirae</taxon>
        <taxon>Uroviricota</taxon>
        <taxon>Caudoviricetes</taxon>
        <taxon>Peduoviridae</taxon>
        <taxon>Maltschvirus</taxon>
        <taxon>Maltschvirus maltsch</taxon>
    </lineage>
</organism>
<dbReference type="EMBL" id="LR797823">
    <property type="protein sequence ID" value="CAB4241302.1"/>
    <property type="molecule type" value="Genomic_DNA"/>
</dbReference>
<name>A0A6J5T965_9CAUD</name>